<dbReference type="Proteomes" id="UP001064489">
    <property type="component" value="Chromosome 10"/>
</dbReference>
<comment type="caution">
    <text evidence="1">The sequence shown here is derived from an EMBL/GenBank/DDBJ whole genome shotgun (WGS) entry which is preliminary data.</text>
</comment>
<name>A0AAD5IJB1_ACENE</name>
<reference evidence="1" key="2">
    <citation type="submission" date="2023-02" db="EMBL/GenBank/DDBJ databases">
        <authorList>
            <person name="Swenson N.G."/>
            <person name="Wegrzyn J.L."/>
            <person name="Mcevoy S.L."/>
        </authorList>
    </citation>
    <scope>NUCLEOTIDE SEQUENCE</scope>
    <source>
        <strain evidence="1">91603</strain>
        <tissue evidence="1">Leaf</tissue>
    </source>
</reference>
<dbReference type="EMBL" id="JAJSOW010000105">
    <property type="protein sequence ID" value="KAI9165428.1"/>
    <property type="molecule type" value="Genomic_DNA"/>
</dbReference>
<evidence type="ECO:0000313" key="1">
    <source>
        <dbReference type="EMBL" id="KAI9165428.1"/>
    </source>
</evidence>
<accession>A0AAD5IJB1</accession>
<gene>
    <name evidence="1" type="ORF">LWI28_014008</name>
</gene>
<sequence length="333" mass="37608">MLWIDKETKPQQRMNVGRMLVLTPVKEFLTREVVVKVGGRSFPVKFIEQMTQISVGWLSNHLKVKLYYSNLNYCSKKDDFGLFSLKTGREAFSVKESRSYRCRVGIEKDVSVLNRDMKKSRKVVKEQVLKNLRQKGDVANRSGIGKEKGKSVWIPSQRSIAWAPLCKGNEDQSRIGGCQARNERIQSGKLKSLAVKKPRGKYNSSSVKIHPMITRGLKGNIDKGFKSKTRRVTWNLEEEITKVIEKRTAIGLYSDDVVLYSDDVVPKAVNGGLLESKMGKEITVGGNSWNTEEEVAKVVQTGAALGLDYNGLENEIVEYLSLKETEEEGREDK</sequence>
<evidence type="ECO:0000313" key="2">
    <source>
        <dbReference type="Proteomes" id="UP001064489"/>
    </source>
</evidence>
<dbReference type="AlphaFoldDB" id="A0AAD5IJB1"/>
<organism evidence="1 2">
    <name type="scientific">Acer negundo</name>
    <name type="common">Box elder</name>
    <dbReference type="NCBI Taxonomy" id="4023"/>
    <lineage>
        <taxon>Eukaryota</taxon>
        <taxon>Viridiplantae</taxon>
        <taxon>Streptophyta</taxon>
        <taxon>Embryophyta</taxon>
        <taxon>Tracheophyta</taxon>
        <taxon>Spermatophyta</taxon>
        <taxon>Magnoliopsida</taxon>
        <taxon>eudicotyledons</taxon>
        <taxon>Gunneridae</taxon>
        <taxon>Pentapetalae</taxon>
        <taxon>rosids</taxon>
        <taxon>malvids</taxon>
        <taxon>Sapindales</taxon>
        <taxon>Sapindaceae</taxon>
        <taxon>Hippocastanoideae</taxon>
        <taxon>Acereae</taxon>
        <taxon>Acer</taxon>
    </lineage>
</organism>
<protein>
    <submittedName>
        <fullName evidence="1">Uncharacterized protein</fullName>
    </submittedName>
</protein>
<keyword evidence="2" id="KW-1185">Reference proteome</keyword>
<reference evidence="1" key="1">
    <citation type="journal article" date="2022" name="Plant J.">
        <title>Strategies of tolerance reflected in two North American maple genomes.</title>
        <authorList>
            <person name="McEvoy S.L."/>
            <person name="Sezen U.U."/>
            <person name="Trouern-Trend A."/>
            <person name="McMahon S.M."/>
            <person name="Schaberg P.G."/>
            <person name="Yang J."/>
            <person name="Wegrzyn J.L."/>
            <person name="Swenson N.G."/>
        </authorList>
    </citation>
    <scope>NUCLEOTIDE SEQUENCE</scope>
    <source>
        <strain evidence="1">91603</strain>
    </source>
</reference>
<proteinExistence type="predicted"/>